<dbReference type="InterPro" id="IPR007157">
    <property type="entry name" value="PspA_VIPP1"/>
</dbReference>
<dbReference type="Pfam" id="PF04012">
    <property type="entry name" value="PspA_IM30"/>
    <property type="match status" value="1"/>
</dbReference>
<proteinExistence type="inferred from homology"/>
<evidence type="ECO:0000256" key="2">
    <source>
        <dbReference type="SAM" id="Coils"/>
    </source>
</evidence>
<dbReference type="PANTHER" id="PTHR31088">
    <property type="entry name" value="MEMBRANE-ASSOCIATED PROTEIN VIPP1, CHLOROPLASTIC"/>
    <property type="match status" value="1"/>
</dbReference>
<name>A0A0F9X7L9_9ZZZZ</name>
<evidence type="ECO:0008006" key="4">
    <source>
        <dbReference type="Google" id="ProtNLM"/>
    </source>
</evidence>
<comment type="similarity">
    <text evidence="1">Belongs to the PspA/Vipp/IM30 family.</text>
</comment>
<sequence>MTIWRKVGTLFRAGAQEPLEHLVDANALRIMEQELRDTDQAMLRAKRELACLMATGKELQRSNQQLAEELAQREQQAAQALAKGEAGLAYELAEWIAAHENQLLQQRQQAEHLARQEESLRQQLRDAARSQQQYRREWQLAHANRNAEQVVRNLGGHTQGLHAQLGDLASSLERIRQQQHRFGDIDNALRELQQEDDGSAMDNRLQRAGICAGKSNADQVLARLRGQSVGAPSTTS</sequence>
<feature type="coiled-coil region" evidence="2">
    <location>
        <begin position="28"/>
        <end position="137"/>
    </location>
</feature>
<organism evidence="3">
    <name type="scientific">marine sediment metagenome</name>
    <dbReference type="NCBI Taxonomy" id="412755"/>
    <lineage>
        <taxon>unclassified sequences</taxon>
        <taxon>metagenomes</taxon>
        <taxon>ecological metagenomes</taxon>
    </lineage>
</organism>
<evidence type="ECO:0000313" key="3">
    <source>
        <dbReference type="EMBL" id="KKN94961.1"/>
    </source>
</evidence>
<dbReference type="PANTHER" id="PTHR31088:SF9">
    <property type="entry name" value="PHAGE SHOCK PROTEIN A"/>
    <property type="match status" value="1"/>
</dbReference>
<reference evidence="3" key="1">
    <citation type="journal article" date="2015" name="Nature">
        <title>Complex archaea that bridge the gap between prokaryotes and eukaryotes.</title>
        <authorList>
            <person name="Spang A."/>
            <person name="Saw J.H."/>
            <person name="Jorgensen S.L."/>
            <person name="Zaremba-Niedzwiedzka K."/>
            <person name="Martijn J."/>
            <person name="Lind A.E."/>
            <person name="van Eijk R."/>
            <person name="Schleper C."/>
            <person name="Guy L."/>
            <person name="Ettema T.J."/>
        </authorList>
    </citation>
    <scope>NUCLEOTIDE SEQUENCE</scope>
</reference>
<evidence type="ECO:0000256" key="1">
    <source>
        <dbReference type="ARBA" id="ARBA00043985"/>
    </source>
</evidence>
<accession>A0A0F9X7L9</accession>
<gene>
    <name evidence="3" type="ORF">LCGC14_0182880</name>
</gene>
<keyword evidence="2" id="KW-0175">Coiled coil</keyword>
<comment type="caution">
    <text evidence="3">The sequence shown here is derived from an EMBL/GenBank/DDBJ whole genome shotgun (WGS) entry which is preliminary data.</text>
</comment>
<dbReference type="EMBL" id="LAZR01000074">
    <property type="protein sequence ID" value="KKN94961.1"/>
    <property type="molecule type" value="Genomic_DNA"/>
</dbReference>
<dbReference type="AlphaFoldDB" id="A0A0F9X7L9"/>
<protein>
    <recommendedName>
        <fullName evidence="4">PspA/IM30 family protein</fullName>
    </recommendedName>
</protein>